<dbReference type="Gene3D" id="3.40.190.10">
    <property type="entry name" value="Periplasmic binding protein-like II"/>
    <property type="match status" value="1"/>
</dbReference>
<dbReference type="InterPro" id="IPR042100">
    <property type="entry name" value="Bug_dom1"/>
</dbReference>
<dbReference type="STRING" id="257708.RGI145_21380"/>
<dbReference type="InterPro" id="IPR005064">
    <property type="entry name" value="BUG"/>
</dbReference>
<dbReference type="Pfam" id="PF03401">
    <property type="entry name" value="TctC"/>
    <property type="match status" value="1"/>
</dbReference>
<evidence type="ECO:0000256" key="1">
    <source>
        <dbReference type="ARBA" id="ARBA00006987"/>
    </source>
</evidence>
<dbReference type="AlphaFoldDB" id="A0A1L7AM30"/>
<dbReference type="Gene3D" id="3.40.190.150">
    <property type="entry name" value="Bordetella uptake gene, domain 1"/>
    <property type="match status" value="1"/>
</dbReference>
<name>A0A1L7AM30_9PROT</name>
<dbReference type="PANTHER" id="PTHR42928:SF5">
    <property type="entry name" value="BLR1237 PROTEIN"/>
    <property type="match status" value="1"/>
</dbReference>
<dbReference type="Proteomes" id="UP000185494">
    <property type="component" value="Chromosome 2"/>
</dbReference>
<dbReference type="PIRSF" id="PIRSF017082">
    <property type="entry name" value="YflP"/>
    <property type="match status" value="1"/>
</dbReference>
<organism evidence="2 3">
    <name type="scientific">Roseomonas gilardii</name>
    <dbReference type="NCBI Taxonomy" id="257708"/>
    <lineage>
        <taxon>Bacteria</taxon>
        <taxon>Pseudomonadati</taxon>
        <taxon>Pseudomonadota</taxon>
        <taxon>Alphaproteobacteria</taxon>
        <taxon>Acetobacterales</taxon>
        <taxon>Roseomonadaceae</taxon>
        <taxon>Roseomonas</taxon>
    </lineage>
</organism>
<comment type="similarity">
    <text evidence="1">Belongs to the UPF0065 (bug) family.</text>
</comment>
<protein>
    <submittedName>
        <fullName evidence="2">ABC transporter substrate-binding protein</fullName>
    </submittedName>
</protein>
<dbReference type="SUPFAM" id="SSF53850">
    <property type="entry name" value="Periplasmic binding protein-like II"/>
    <property type="match status" value="1"/>
</dbReference>
<evidence type="ECO:0000313" key="2">
    <source>
        <dbReference type="EMBL" id="APT59858.1"/>
    </source>
</evidence>
<gene>
    <name evidence="2" type="ORF">RGI145_21380</name>
</gene>
<evidence type="ECO:0000313" key="3">
    <source>
        <dbReference type="Proteomes" id="UP000185494"/>
    </source>
</evidence>
<proteinExistence type="inferred from homology"/>
<dbReference type="RefSeq" id="WP_075800569.1">
    <property type="nucleotide sequence ID" value="NZ_CP015584.1"/>
</dbReference>
<reference evidence="2 3" key="1">
    <citation type="submission" date="2016-05" db="EMBL/GenBank/DDBJ databases">
        <title>Complete Genome and Methylome Analysis of Psychrotrophic Bacterial Isolates from Antarctic Lake Untersee.</title>
        <authorList>
            <person name="Fomenkov A."/>
            <person name="Akimov V.N."/>
            <person name="Vasilyeva L.V."/>
            <person name="Andersen D."/>
            <person name="Vincze T."/>
            <person name="Roberts R.J."/>
        </authorList>
    </citation>
    <scope>NUCLEOTIDE SEQUENCE [LARGE SCALE GENOMIC DNA]</scope>
    <source>
        <strain evidence="2 3">U14-5</strain>
    </source>
</reference>
<dbReference type="EMBL" id="CP015584">
    <property type="protein sequence ID" value="APT59858.1"/>
    <property type="molecule type" value="Genomic_DNA"/>
</dbReference>
<dbReference type="PANTHER" id="PTHR42928">
    <property type="entry name" value="TRICARBOXYLATE-BINDING PROTEIN"/>
    <property type="match status" value="1"/>
</dbReference>
<accession>A0A1L7AM30</accession>
<dbReference type="CDD" id="cd07012">
    <property type="entry name" value="PBP2_Bug_TTT"/>
    <property type="match status" value="1"/>
</dbReference>
<sequence>MIARRTALGAGLAAAAFPLREALAAYPERPIRWIVGYAAGGGTDILARLIAANMSARLGQPIVIENRPGAATAVGAEAVARAAPDGYTLFTAGNETLIFNPNLYRRLAYDPAKDFAPIGLMARFHLVLTVRKDSEARDASDLLERARTRPGTIAYGSPGVGSPHHLAMERVARETGVTMNHVPYRGMAPVLNDLMASTLEAAVVDAAAGGETLRSGRVRPLAVCAPQRLASLPDVPTVTEALGLPRFEAYAWQGVVAPARTSDAMVSRLSQKVATALQDPAVRNRMLEIGLEPLTGGPAEYARLIADERAVWDPVVKSLNLNLD</sequence>
<dbReference type="KEGG" id="rgi:RGI145_21380"/>